<feature type="transmembrane region" description="Helical" evidence="6">
    <location>
        <begin position="329"/>
        <end position="349"/>
    </location>
</feature>
<feature type="transmembrane region" description="Helical" evidence="6">
    <location>
        <begin position="22"/>
        <end position="45"/>
    </location>
</feature>
<feature type="transmembrane region" description="Helical" evidence="6">
    <location>
        <begin position="398"/>
        <end position="418"/>
    </location>
</feature>
<feature type="transmembrane region" description="Helical" evidence="6">
    <location>
        <begin position="176"/>
        <end position="198"/>
    </location>
</feature>
<evidence type="ECO:0000256" key="3">
    <source>
        <dbReference type="ARBA" id="ARBA00022692"/>
    </source>
</evidence>
<dbReference type="Gene3D" id="1.20.1250.20">
    <property type="entry name" value="MFS general substrate transporter like domains"/>
    <property type="match status" value="1"/>
</dbReference>
<dbReference type="PANTHER" id="PTHR23505">
    <property type="entry name" value="SPINSTER"/>
    <property type="match status" value="1"/>
</dbReference>
<evidence type="ECO:0000313" key="8">
    <source>
        <dbReference type="EMBL" id="HAN28167.1"/>
    </source>
</evidence>
<comment type="subcellular location">
    <subcellularLocation>
        <location evidence="1">Membrane</location>
        <topology evidence="1">Multi-pass membrane protein</topology>
    </subcellularLocation>
</comment>
<keyword evidence="2" id="KW-0813">Transport</keyword>
<dbReference type="GO" id="GO:0022857">
    <property type="term" value="F:transmembrane transporter activity"/>
    <property type="evidence" value="ECO:0007669"/>
    <property type="project" value="InterPro"/>
</dbReference>
<dbReference type="PANTHER" id="PTHR23505:SF79">
    <property type="entry name" value="PROTEIN SPINSTER"/>
    <property type="match status" value="1"/>
</dbReference>
<feature type="transmembrane region" description="Helical" evidence="6">
    <location>
        <begin position="361"/>
        <end position="386"/>
    </location>
</feature>
<organism evidence="8 9">
    <name type="scientific">Haliea salexigens</name>
    <dbReference type="NCBI Taxonomy" id="287487"/>
    <lineage>
        <taxon>Bacteria</taxon>
        <taxon>Pseudomonadati</taxon>
        <taxon>Pseudomonadota</taxon>
        <taxon>Gammaproteobacteria</taxon>
        <taxon>Cellvibrionales</taxon>
        <taxon>Halieaceae</taxon>
        <taxon>Haliea</taxon>
    </lineage>
</organism>
<dbReference type="STRING" id="1121937.GCA_000423125_00807"/>
<evidence type="ECO:0000313" key="9">
    <source>
        <dbReference type="Proteomes" id="UP000259273"/>
    </source>
</evidence>
<dbReference type="Proteomes" id="UP000259273">
    <property type="component" value="Unassembled WGS sequence"/>
</dbReference>
<evidence type="ECO:0000256" key="4">
    <source>
        <dbReference type="ARBA" id="ARBA00022989"/>
    </source>
</evidence>
<evidence type="ECO:0000256" key="5">
    <source>
        <dbReference type="ARBA" id="ARBA00023136"/>
    </source>
</evidence>
<keyword evidence="3 6" id="KW-0812">Transmembrane</keyword>
<dbReference type="CDD" id="cd17328">
    <property type="entry name" value="MFS_spinster_like"/>
    <property type="match status" value="1"/>
</dbReference>
<evidence type="ECO:0000256" key="6">
    <source>
        <dbReference type="SAM" id="Phobius"/>
    </source>
</evidence>
<reference evidence="8 9" key="1">
    <citation type="journal article" date="2018" name="Nat. Biotechnol.">
        <title>A standardized bacterial taxonomy based on genome phylogeny substantially revises the tree of life.</title>
        <authorList>
            <person name="Parks D.H."/>
            <person name="Chuvochina M."/>
            <person name="Waite D.W."/>
            <person name="Rinke C."/>
            <person name="Skarshewski A."/>
            <person name="Chaumeil P.A."/>
            <person name="Hugenholtz P."/>
        </authorList>
    </citation>
    <scope>NUCLEOTIDE SEQUENCE [LARGE SCALE GENOMIC DNA]</scope>
    <source>
        <strain evidence="8">UBA9158</strain>
    </source>
</reference>
<dbReference type="PROSITE" id="PS50850">
    <property type="entry name" value="MFS"/>
    <property type="match status" value="1"/>
</dbReference>
<keyword evidence="5 6" id="KW-0472">Membrane</keyword>
<evidence type="ECO:0000256" key="2">
    <source>
        <dbReference type="ARBA" id="ARBA00022448"/>
    </source>
</evidence>
<dbReference type="AlphaFoldDB" id="A0A3C1KNB0"/>
<dbReference type="InterPro" id="IPR044770">
    <property type="entry name" value="MFS_spinster-like"/>
</dbReference>
<feature type="transmembrane region" description="Helical" evidence="6">
    <location>
        <begin position="268"/>
        <end position="289"/>
    </location>
</feature>
<dbReference type="InterPro" id="IPR011701">
    <property type="entry name" value="MFS"/>
</dbReference>
<dbReference type="SUPFAM" id="SSF103473">
    <property type="entry name" value="MFS general substrate transporter"/>
    <property type="match status" value="1"/>
</dbReference>
<dbReference type="GO" id="GO:0016020">
    <property type="term" value="C:membrane"/>
    <property type="evidence" value="ECO:0007669"/>
    <property type="project" value="UniProtKB-SubCell"/>
</dbReference>
<feature type="transmembrane region" description="Helical" evidence="6">
    <location>
        <begin position="57"/>
        <end position="78"/>
    </location>
</feature>
<evidence type="ECO:0000259" key="7">
    <source>
        <dbReference type="PROSITE" id="PS50850"/>
    </source>
</evidence>
<feature type="transmembrane region" description="Helical" evidence="6">
    <location>
        <begin position="149"/>
        <end position="170"/>
    </location>
</feature>
<sequence>MAATPPSAGAPSSLFSAGTRRYVLTILVIAYTFNFIDRQILGILVEPIRLELGVSDTAMGLLTGLGFALFYTLMGIPIARYADRANRRNLIAAAVGIWSVFTAAQGLAQNYWQLLAYRIGVGVGEAGCSPPAHSMLADYYPANERATALGIYSLGIPIGILFGFFVGGWMNEWFGWRVAFFVVGIPGIVLALVIRFTLREPDRGMSETRVTAPGSQPSIAAVFRYLLARRSFVHMALGGGITAFVGYGLISWSAAFLARSHGMSSGEIGTWLGLIFGIPGGIGIVLGGRLADYLGARDARWYLWIVALALLISVPAGVFVFLLDDIRAVLLLMVLPVMLGNFYQATTFAQTQTLVGLRMRSVASAILLFVINIVGLALGPSVVGLISDLLAADYGEHSLRWALLICSLANVWAAWHYWRAGAAFPADLARVED</sequence>
<comment type="caution">
    <text evidence="8">The sequence shown here is derived from an EMBL/GenBank/DDBJ whole genome shotgun (WGS) entry which is preliminary data.</text>
</comment>
<accession>A0A3C1KNB0</accession>
<protein>
    <submittedName>
        <fullName evidence="8">MFS transporter</fullName>
    </submittedName>
</protein>
<feature type="transmembrane region" description="Helical" evidence="6">
    <location>
        <begin position="301"/>
        <end position="323"/>
    </location>
</feature>
<keyword evidence="4 6" id="KW-1133">Transmembrane helix</keyword>
<dbReference type="InterPro" id="IPR036259">
    <property type="entry name" value="MFS_trans_sf"/>
</dbReference>
<gene>
    <name evidence="8" type="ORF">DCP75_10700</name>
</gene>
<dbReference type="EMBL" id="DMND01000145">
    <property type="protein sequence ID" value="HAN28167.1"/>
    <property type="molecule type" value="Genomic_DNA"/>
</dbReference>
<proteinExistence type="predicted"/>
<feature type="transmembrane region" description="Helical" evidence="6">
    <location>
        <begin position="232"/>
        <end position="256"/>
    </location>
</feature>
<dbReference type="InterPro" id="IPR020846">
    <property type="entry name" value="MFS_dom"/>
</dbReference>
<name>A0A3C1KNB0_9GAMM</name>
<evidence type="ECO:0000256" key="1">
    <source>
        <dbReference type="ARBA" id="ARBA00004141"/>
    </source>
</evidence>
<dbReference type="Pfam" id="PF07690">
    <property type="entry name" value="MFS_1"/>
    <property type="match status" value="1"/>
</dbReference>
<feature type="domain" description="Major facilitator superfamily (MFS) profile" evidence="7">
    <location>
        <begin position="23"/>
        <end position="425"/>
    </location>
</feature>